<dbReference type="Proteomes" id="UP000324106">
    <property type="component" value="Chromosome"/>
</dbReference>
<evidence type="ECO:0000259" key="1">
    <source>
        <dbReference type="PROSITE" id="PS51819"/>
    </source>
</evidence>
<dbReference type="AlphaFoldDB" id="A0A5P2APQ0"/>
<dbReference type="RefSeq" id="WP_150264092.1">
    <property type="nucleotide sequence ID" value="NZ_CP029194.1"/>
</dbReference>
<evidence type="ECO:0000313" key="3">
    <source>
        <dbReference type="Proteomes" id="UP000324106"/>
    </source>
</evidence>
<feature type="domain" description="VOC" evidence="1">
    <location>
        <begin position="5"/>
        <end position="128"/>
    </location>
</feature>
<accession>A0A5P2APQ0</accession>
<reference evidence="2 3" key="1">
    <citation type="submission" date="2018-05" db="EMBL/GenBank/DDBJ databases">
        <title>Streptomyces venezuelae.</title>
        <authorList>
            <person name="Kim W."/>
            <person name="Lee N."/>
            <person name="Cho B.-K."/>
        </authorList>
    </citation>
    <scope>NUCLEOTIDE SEQUENCE [LARGE SCALE GENOMIC DNA]</scope>
    <source>
        <strain evidence="2 3">ATCC 15068</strain>
    </source>
</reference>
<dbReference type="Pfam" id="PF00903">
    <property type="entry name" value="Glyoxalase"/>
    <property type="match status" value="1"/>
</dbReference>
<dbReference type="InterPro" id="IPR037523">
    <property type="entry name" value="VOC_core"/>
</dbReference>
<dbReference type="SUPFAM" id="SSF54593">
    <property type="entry name" value="Glyoxalase/Bleomycin resistance protein/Dihydroxybiphenyl dioxygenase"/>
    <property type="match status" value="1"/>
</dbReference>
<organism evidence="2 3">
    <name type="scientific">Streptomyces venezuelae</name>
    <dbReference type="NCBI Taxonomy" id="54571"/>
    <lineage>
        <taxon>Bacteria</taxon>
        <taxon>Bacillati</taxon>
        <taxon>Actinomycetota</taxon>
        <taxon>Actinomycetes</taxon>
        <taxon>Kitasatosporales</taxon>
        <taxon>Streptomycetaceae</taxon>
        <taxon>Streptomyces</taxon>
    </lineage>
</organism>
<dbReference type="Gene3D" id="3.10.180.10">
    <property type="entry name" value="2,3-Dihydroxybiphenyl 1,2-Dioxygenase, domain 1"/>
    <property type="match status" value="1"/>
</dbReference>
<sequence length="130" mass="14364">MFGETSAFSGFSVDDLDAARRFYGETLGLKVEEQGEGEMRMLFLTLAGGTRIFVYPKENHTPASYTILNFEVDDIERAVDDLAARGVTLERYPDFEADEKGIVRDEDGGLSIAWFTDPAGNVLSVLHGHP</sequence>
<gene>
    <name evidence="2" type="ORF">DEJ46_03455</name>
</gene>
<dbReference type="EMBL" id="CP029194">
    <property type="protein sequence ID" value="QES18269.1"/>
    <property type="molecule type" value="Genomic_DNA"/>
</dbReference>
<dbReference type="InterPro" id="IPR029068">
    <property type="entry name" value="Glyas_Bleomycin-R_OHBP_Dase"/>
</dbReference>
<dbReference type="PROSITE" id="PS51819">
    <property type="entry name" value="VOC"/>
    <property type="match status" value="1"/>
</dbReference>
<dbReference type="OrthoDB" id="9804907at2"/>
<evidence type="ECO:0000313" key="2">
    <source>
        <dbReference type="EMBL" id="QES18269.1"/>
    </source>
</evidence>
<name>A0A5P2APQ0_STRVZ</name>
<proteinExistence type="predicted"/>
<protein>
    <submittedName>
        <fullName evidence="2">Glyoxalase</fullName>
    </submittedName>
</protein>
<dbReference type="InterPro" id="IPR004360">
    <property type="entry name" value="Glyas_Fos-R_dOase_dom"/>
</dbReference>